<protein>
    <submittedName>
        <fullName evidence="3">Serine/threonine-protein kinase pakE-like</fullName>
    </submittedName>
</protein>
<feature type="region of interest" description="Disordered" evidence="1">
    <location>
        <begin position="91"/>
        <end position="139"/>
    </location>
</feature>
<gene>
    <name evidence="3" type="primary">LOC103519335</name>
</gene>
<dbReference type="GeneID" id="103519335"/>
<dbReference type="Proteomes" id="UP000079169">
    <property type="component" value="Unplaced"/>
</dbReference>
<reference evidence="3" key="1">
    <citation type="submission" date="2025-08" db="UniProtKB">
        <authorList>
            <consortium name="RefSeq"/>
        </authorList>
    </citation>
    <scope>IDENTIFICATION</scope>
</reference>
<dbReference type="KEGG" id="dci:103519335"/>
<proteinExistence type="predicted"/>
<evidence type="ECO:0000256" key="1">
    <source>
        <dbReference type="SAM" id="MobiDB-lite"/>
    </source>
</evidence>
<organism evidence="2 3">
    <name type="scientific">Diaphorina citri</name>
    <name type="common">Asian citrus psyllid</name>
    <dbReference type="NCBI Taxonomy" id="121845"/>
    <lineage>
        <taxon>Eukaryota</taxon>
        <taxon>Metazoa</taxon>
        <taxon>Ecdysozoa</taxon>
        <taxon>Arthropoda</taxon>
        <taxon>Hexapoda</taxon>
        <taxon>Insecta</taxon>
        <taxon>Pterygota</taxon>
        <taxon>Neoptera</taxon>
        <taxon>Paraneoptera</taxon>
        <taxon>Hemiptera</taxon>
        <taxon>Sternorrhyncha</taxon>
        <taxon>Psylloidea</taxon>
        <taxon>Psyllidae</taxon>
        <taxon>Diaphorininae</taxon>
        <taxon>Diaphorina</taxon>
    </lineage>
</organism>
<dbReference type="PaxDb" id="121845-A0A3Q0JDY9"/>
<accession>A0A3Q0JDY9</accession>
<evidence type="ECO:0000313" key="3">
    <source>
        <dbReference type="RefSeq" id="XP_026686671.1"/>
    </source>
</evidence>
<sequence>MSVESISWVNKDDLTPQAEDIPTSPDMTPHPLQPQVKKSSINNDNVTNLRNNLQPLNLNVNHNNNNNSNSNNNSKVSLSISAKVSIQSNGAVANGNSNTSASRTVETPSPTNTKPPLMSRRQLTDPFGSDEEEENHNLEERCIPTNTGMQESVVTKLREHLLEQADVDVDNQETWTSSKNVTTIRVLSPPVHR</sequence>
<keyword evidence="2" id="KW-1185">Reference proteome</keyword>
<feature type="compositionally biased region" description="Polar residues" evidence="1">
    <location>
        <begin position="91"/>
        <end position="114"/>
    </location>
</feature>
<dbReference type="AlphaFoldDB" id="A0A3Q0JDY9"/>
<name>A0A3Q0JDY9_DIACI</name>
<feature type="region of interest" description="Disordered" evidence="1">
    <location>
        <begin position="1"/>
        <end position="49"/>
    </location>
</feature>
<dbReference type="RefSeq" id="XP_026686671.1">
    <property type="nucleotide sequence ID" value="XM_026830870.1"/>
</dbReference>
<evidence type="ECO:0000313" key="2">
    <source>
        <dbReference type="Proteomes" id="UP000079169"/>
    </source>
</evidence>